<reference evidence="2" key="1">
    <citation type="submission" date="2018-02" db="EMBL/GenBank/DDBJ databases">
        <title>Rhizophora mucronata_Transcriptome.</title>
        <authorList>
            <person name="Meera S.P."/>
            <person name="Sreeshan A."/>
            <person name="Augustine A."/>
        </authorList>
    </citation>
    <scope>NUCLEOTIDE SEQUENCE</scope>
    <source>
        <tissue evidence="2">Leaf</tissue>
    </source>
</reference>
<organism evidence="2">
    <name type="scientific">Rhizophora mucronata</name>
    <name type="common">Asiatic mangrove</name>
    <dbReference type="NCBI Taxonomy" id="61149"/>
    <lineage>
        <taxon>Eukaryota</taxon>
        <taxon>Viridiplantae</taxon>
        <taxon>Streptophyta</taxon>
        <taxon>Embryophyta</taxon>
        <taxon>Tracheophyta</taxon>
        <taxon>Spermatophyta</taxon>
        <taxon>Magnoliopsida</taxon>
        <taxon>eudicotyledons</taxon>
        <taxon>Gunneridae</taxon>
        <taxon>Pentapetalae</taxon>
        <taxon>rosids</taxon>
        <taxon>fabids</taxon>
        <taxon>Malpighiales</taxon>
        <taxon>Rhizophoraceae</taxon>
        <taxon>Rhizophora</taxon>
    </lineage>
</organism>
<evidence type="ECO:0000256" key="1">
    <source>
        <dbReference type="SAM" id="Phobius"/>
    </source>
</evidence>
<name>A0A2P2J8A2_RHIMU</name>
<sequence length="167" mass="18874">MEKMMQLKITVFPRTKTETMPPPSRRLGVPSLPTHQCSTIPAPFLLLLQHPPSPPPWTSFPKFQGHRSFSTTVWKSKLRRQTLTIIISGKGGTAAGEIATRTRKTCLLVSISRTTLPAYALLYFVFSSLFCSRSFLVSRKTRIMNDEIDFETKLDLQFSTSNLNLVL</sequence>
<feature type="transmembrane region" description="Helical" evidence="1">
    <location>
        <begin position="116"/>
        <end position="136"/>
    </location>
</feature>
<keyword evidence="1" id="KW-0472">Membrane</keyword>
<dbReference type="AlphaFoldDB" id="A0A2P2J8A2"/>
<dbReference type="EMBL" id="GGEC01009219">
    <property type="protein sequence ID" value="MBW89702.1"/>
    <property type="molecule type" value="Transcribed_RNA"/>
</dbReference>
<protein>
    <submittedName>
        <fullName evidence="2">Uncharacterized protein MANES_14G166400</fullName>
    </submittedName>
</protein>
<keyword evidence="1" id="KW-0812">Transmembrane</keyword>
<evidence type="ECO:0000313" key="2">
    <source>
        <dbReference type="EMBL" id="MBW89702.1"/>
    </source>
</evidence>
<keyword evidence="1" id="KW-1133">Transmembrane helix</keyword>
<accession>A0A2P2J8A2</accession>
<proteinExistence type="predicted"/>